<dbReference type="Proteomes" id="UP000027135">
    <property type="component" value="Unassembled WGS sequence"/>
</dbReference>
<protein>
    <submittedName>
        <fullName evidence="2">Uncharacterized protein</fullName>
    </submittedName>
</protein>
<feature type="region of interest" description="Disordered" evidence="1">
    <location>
        <begin position="914"/>
        <end position="946"/>
    </location>
</feature>
<dbReference type="STRING" id="136037.A0A067QI35"/>
<proteinExistence type="predicted"/>
<gene>
    <name evidence="2" type="ORF">L798_03663</name>
</gene>
<reference evidence="2 3" key="1">
    <citation type="journal article" date="2014" name="Nat. Commun.">
        <title>Molecular traces of alternative social organization in a termite genome.</title>
        <authorList>
            <person name="Terrapon N."/>
            <person name="Li C."/>
            <person name="Robertson H.M."/>
            <person name="Ji L."/>
            <person name="Meng X."/>
            <person name="Booth W."/>
            <person name="Chen Z."/>
            <person name="Childers C.P."/>
            <person name="Glastad K.M."/>
            <person name="Gokhale K."/>
            <person name="Gowin J."/>
            <person name="Gronenberg W."/>
            <person name="Hermansen R.A."/>
            <person name="Hu H."/>
            <person name="Hunt B.G."/>
            <person name="Huylmans A.K."/>
            <person name="Khalil S.M."/>
            <person name="Mitchell R.D."/>
            <person name="Munoz-Torres M.C."/>
            <person name="Mustard J.A."/>
            <person name="Pan H."/>
            <person name="Reese J.T."/>
            <person name="Scharf M.E."/>
            <person name="Sun F."/>
            <person name="Vogel H."/>
            <person name="Xiao J."/>
            <person name="Yang W."/>
            <person name="Yang Z."/>
            <person name="Yang Z."/>
            <person name="Zhou J."/>
            <person name="Zhu J."/>
            <person name="Brent C.S."/>
            <person name="Elsik C.G."/>
            <person name="Goodisman M.A."/>
            <person name="Liberles D.A."/>
            <person name="Roe R.M."/>
            <person name="Vargo E.L."/>
            <person name="Vilcinskas A."/>
            <person name="Wang J."/>
            <person name="Bornberg-Bauer E."/>
            <person name="Korb J."/>
            <person name="Zhang G."/>
            <person name="Liebig J."/>
        </authorList>
    </citation>
    <scope>NUCLEOTIDE SEQUENCE [LARGE SCALE GENOMIC DNA]</scope>
    <source>
        <tissue evidence="2">Whole organism</tissue>
    </source>
</reference>
<dbReference type="InParanoid" id="A0A067QI35"/>
<name>A0A067QI35_ZOONE</name>
<evidence type="ECO:0000256" key="1">
    <source>
        <dbReference type="SAM" id="MobiDB-lite"/>
    </source>
</evidence>
<dbReference type="AlphaFoldDB" id="A0A067QI35"/>
<feature type="region of interest" description="Disordered" evidence="1">
    <location>
        <begin position="610"/>
        <end position="643"/>
    </location>
</feature>
<dbReference type="EMBL" id="KK853579">
    <property type="protein sequence ID" value="KDR06562.1"/>
    <property type="molecule type" value="Genomic_DNA"/>
</dbReference>
<keyword evidence="3" id="KW-1185">Reference proteome</keyword>
<sequence length="946" mass="99776">MFQKPLIIGKMKVFSVIVLGVFALGVVTFKSVASLPKLKPTAAAAYDWHQFLPEAQKRAAAYPADDPSSAGDVNAIYNAIPPKLATNPMSPYLSLKPFLPVKPAMVAPFVDPNIFIGKKAELLNNLFGSGVAPAPAGMPSFIPPWISGGVISPPGFFAEKKSLLGTTLDTDTASSSLDSKRALSEPEPEQEATVSAQPRLVVGPPSIWGPPAAVVPPVKPTIVPPEYWSPYADGSSAGGPVAPVVDPSLFLDKKTKFLNDLFSSLSSTSDVATRAVAPDVSATDSSTDIPSSFWLQFIPAFATPPPAPTVKPTIVPPGFWVPTTVTKPVGLFGPSIPVVDPAQFVDKKTAFLNTLFSTLNITVTPAPVTTPQPTLDPITEYQQKVADFLDKLFTAVINNTSDEATAAKRTLAVANKTATEDLKNFLGDVNGVYDSTTNLEDKSDVTTRAVAPDDSATDSSTGIPSSFWLQFIPAFATPPPAPTVKPTIVPPGFWVPTTVTKPVGLFGPSIPVVDPAQFVDKKTAFLNTLFSTLNITVTPAPVTTPQPTLDPITEYQQKVADFLDKFFTAIINNTSDEATAAKRTLAVADKTATEDLKNFLGDVNGVYDSTTNLEDKTDTRATDESGSFTRRSTDGDNDTSSGAAQQLPVDALLSAKDKVINTIISEMGGIKNNILDTLAELLAKQKEAAATSAPTKKPGPPFGPGGPFGVGGPFAPWAKVAATTTTPKPTPDPEPFQKKVEFLGQVFDTLTQLEKDVTEALNEAVSEAIAAAVATTATIPTTPEIKTTAATSQTKNGTTLIDLIRSKLIELSNSSTPSQTSGQATLTQQVPKYVRAIKPTLPYPAPTVVDPSFWIPDTAAGAPLGPDYYIGKTQSFLSKLFASKEATAGDDDETATDNKERSIKMAVHQGYQSLPPGSEEFLQAGGGSTPQKHEGGGLKLQIKVPA</sequence>
<evidence type="ECO:0000313" key="2">
    <source>
        <dbReference type="EMBL" id="KDR06562.1"/>
    </source>
</evidence>
<feature type="compositionally biased region" description="Basic and acidic residues" evidence="1">
    <location>
        <begin position="613"/>
        <end position="623"/>
    </location>
</feature>
<dbReference type="eggNOG" id="ENOG502SQU7">
    <property type="taxonomic scope" value="Eukaryota"/>
</dbReference>
<accession>A0A067QI35</accession>
<evidence type="ECO:0000313" key="3">
    <source>
        <dbReference type="Proteomes" id="UP000027135"/>
    </source>
</evidence>
<feature type="region of interest" description="Disordered" evidence="1">
    <location>
        <begin position="169"/>
        <end position="195"/>
    </location>
</feature>
<organism evidence="2 3">
    <name type="scientific">Zootermopsis nevadensis</name>
    <name type="common">Dampwood termite</name>
    <dbReference type="NCBI Taxonomy" id="136037"/>
    <lineage>
        <taxon>Eukaryota</taxon>
        <taxon>Metazoa</taxon>
        <taxon>Ecdysozoa</taxon>
        <taxon>Arthropoda</taxon>
        <taxon>Hexapoda</taxon>
        <taxon>Insecta</taxon>
        <taxon>Pterygota</taxon>
        <taxon>Neoptera</taxon>
        <taxon>Polyneoptera</taxon>
        <taxon>Dictyoptera</taxon>
        <taxon>Blattodea</taxon>
        <taxon>Blattoidea</taxon>
        <taxon>Termitoidae</taxon>
        <taxon>Termopsidae</taxon>
        <taxon>Zootermopsis</taxon>
    </lineage>
</organism>